<dbReference type="GO" id="GO:0003730">
    <property type="term" value="F:mRNA 3'-UTR binding"/>
    <property type="evidence" value="ECO:0007669"/>
    <property type="project" value="TreeGrafter"/>
</dbReference>
<dbReference type="PANTHER" id="PTHR12962">
    <property type="entry name" value="CALCIUM-REGULATED HEAT STABLE PROTEIN CRHSP-24-RELATED"/>
    <property type="match status" value="1"/>
</dbReference>
<dbReference type="InterPro" id="IPR002059">
    <property type="entry name" value="CSP_DNA-bd"/>
</dbReference>
<proteinExistence type="predicted"/>
<feature type="transmembrane region" description="Helical" evidence="2">
    <location>
        <begin position="172"/>
        <end position="190"/>
    </location>
</feature>
<keyword evidence="1" id="KW-0597">Phosphoprotein</keyword>
<keyword evidence="2" id="KW-0472">Membrane</keyword>
<dbReference type="Pfam" id="PF06961">
    <property type="entry name" value="DUF1294"/>
    <property type="match status" value="1"/>
</dbReference>
<protein>
    <submittedName>
        <fullName evidence="4">DNA-binding protein</fullName>
    </submittedName>
</protein>
<dbReference type="GO" id="GO:0003677">
    <property type="term" value="F:DNA binding"/>
    <property type="evidence" value="ECO:0007669"/>
    <property type="project" value="UniProtKB-KW"/>
</dbReference>
<dbReference type="GO" id="GO:0005829">
    <property type="term" value="C:cytosol"/>
    <property type="evidence" value="ECO:0007669"/>
    <property type="project" value="UniProtKB-ARBA"/>
</dbReference>
<dbReference type="InterPro" id="IPR052069">
    <property type="entry name" value="Ca-reg_mRNA-binding_domain"/>
</dbReference>
<keyword evidence="5" id="KW-1185">Reference proteome</keyword>
<evidence type="ECO:0000256" key="1">
    <source>
        <dbReference type="ARBA" id="ARBA00022553"/>
    </source>
</evidence>
<gene>
    <name evidence="4" type="ORF">AAY24_17475</name>
</gene>
<evidence type="ECO:0000313" key="4">
    <source>
        <dbReference type="EMBL" id="AKH22373.1"/>
    </source>
</evidence>
<dbReference type="InterPro" id="IPR010718">
    <property type="entry name" value="DUF1294"/>
</dbReference>
<keyword evidence="2" id="KW-0812">Transmembrane</keyword>
<dbReference type="InterPro" id="IPR012340">
    <property type="entry name" value="NA-bd_OB-fold"/>
</dbReference>
<feature type="transmembrane region" description="Helical" evidence="2">
    <location>
        <begin position="81"/>
        <end position="100"/>
    </location>
</feature>
<sequence>MRVKGKLVSWNEERGFGFIAPMTGGKQVFIHIKAFSNRNRRPVIGQIVTFERSSDKQGRPRAIRATLAGDRLDKKSKRGNGGLLIVTAVFFLGVVGLAVLTARLPLPVLMFYIGVSAITFITYALDKSAARTGAWRTKENTLHLLSLVGGWPGALVAQQRLRHKTRKQPFQLVFWVTVLINFGVFVWLFTPDGSVMLDFWLSSVL</sequence>
<name>A0A0F7K5Z8_9GAMM</name>
<evidence type="ECO:0000313" key="5">
    <source>
        <dbReference type="Proteomes" id="UP000034410"/>
    </source>
</evidence>
<dbReference type="AlphaFoldDB" id="A0A0F7K5Z8"/>
<dbReference type="KEGG" id="seds:AAY24_17475"/>
<dbReference type="SUPFAM" id="SSF50249">
    <property type="entry name" value="Nucleic acid-binding proteins"/>
    <property type="match status" value="1"/>
</dbReference>
<dbReference type="Gene3D" id="2.40.50.140">
    <property type="entry name" value="Nucleic acid-binding proteins"/>
    <property type="match status" value="1"/>
</dbReference>
<keyword evidence="4" id="KW-0238">DNA-binding</keyword>
<dbReference type="SMART" id="SM00357">
    <property type="entry name" value="CSP"/>
    <property type="match status" value="1"/>
</dbReference>
<organism evidence="4 5">
    <name type="scientific">Sedimenticola thiotaurini</name>
    <dbReference type="NCBI Taxonomy" id="1543721"/>
    <lineage>
        <taxon>Bacteria</taxon>
        <taxon>Pseudomonadati</taxon>
        <taxon>Pseudomonadota</taxon>
        <taxon>Gammaproteobacteria</taxon>
        <taxon>Chromatiales</taxon>
        <taxon>Sedimenticolaceae</taxon>
        <taxon>Sedimenticola</taxon>
    </lineage>
</organism>
<dbReference type="Pfam" id="PF00313">
    <property type="entry name" value="CSD"/>
    <property type="match status" value="1"/>
</dbReference>
<dbReference type="OrthoDB" id="72963at2"/>
<evidence type="ECO:0000256" key="2">
    <source>
        <dbReference type="SAM" id="Phobius"/>
    </source>
</evidence>
<feature type="transmembrane region" description="Helical" evidence="2">
    <location>
        <begin position="106"/>
        <end position="125"/>
    </location>
</feature>
<accession>A0A0F7K5Z8</accession>
<dbReference type="Proteomes" id="UP000034410">
    <property type="component" value="Chromosome"/>
</dbReference>
<dbReference type="EMBL" id="CP011412">
    <property type="protein sequence ID" value="AKH22373.1"/>
    <property type="molecule type" value="Genomic_DNA"/>
</dbReference>
<feature type="domain" description="CSD" evidence="3">
    <location>
        <begin position="2"/>
        <end position="67"/>
    </location>
</feature>
<reference evidence="4 5" key="1">
    <citation type="journal article" date="2015" name="Genome Announc.">
        <title>Complete Genome Sequence of Sedimenticola thiotaurini Strain SIP-G1, a Polyphosphate- and Polyhydroxyalkanoate-Accumulating Sulfur-Oxidizing Gammaproteobacterium Isolated from Salt Marsh Sediments.</title>
        <authorList>
            <person name="Flood B.E."/>
            <person name="Jones D.S."/>
            <person name="Bailey J.V."/>
        </authorList>
    </citation>
    <scope>NUCLEOTIDE SEQUENCE [LARGE SCALE GENOMIC DNA]</scope>
    <source>
        <strain evidence="4 5">SIP-G1</strain>
    </source>
</reference>
<dbReference type="PANTHER" id="PTHR12962:SF1">
    <property type="entry name" value="COLD SHOCK DOMAIN-CONTAINING PROTEIN CG9705"/>
    <property type="match status" value="1"/>
</dbReference>
<dbReference type="InterPro" id="IPR011129">
    <property type="entry name" value="CSD"/>
</dbReference>
<dbReference type="PROSITE" id="PS51857">
    <property type="entry name" value="CSD_2"/>
    <property type="match status" value="1"/>
</dbReference>
<dbReference type="GO" id="GO:0043488">
    <property type="term" value="P:regulation of mRNA stability"/>
    <property type="evidence" value="ECO:0007669"/>
    <property type="project" value="TreeGrafter"/>
</dbReference>
<keyword evidence="2" id="KW-1133">Transmembrane helix</keyword>
<evidence type="ECO:0000259" key="3">
    <source>
        <dbReference type="PROSITE" id="PS51857"/>
    </source>
</evidence>